<dbReference type="GO" id="GO:0016788">
    <property type="term" value="F:hydrolase activity, acting on ester bonds"/>
    <property type="evidence" value="ECO:0007669"/>
    <property type="project" value="UniProtKB-ARBA"/>
</dbReference>
<sequence>MLRLIYHSTIAFISLFVATHCWAEVSDSEDTQTVSKVLMLGDEVMLAYKSDLLELVGEKADLSFVTMPMQANPDWNAFCEASVYGRGYDVIHFSYGRELMVHDDGQPRVSNAETWTVYSRLIAALKKSDAFLVGCTTTPIRGSVEQYDSGVDWVYTTRFRQLLGPNGIKINDLWDYTRTRLNEMVQANSFLPSKIGSQLMAEQVANHLFEAIDEGIDPDRPRILIVGDSIVGGFYGPTRDLFAGEAIVYSGGTTYEDPDPDWKRIVDEYITKGGDRGWDVIQFNWGLHAMKHVDMNNKALDADQPGARVQFPPADYIRELETFVQELKRTGAELVFATTTPIPEGSTGAIVHLDQSAYNVPAIELMKRHEIIVNDLYGFALPRLEAIQHPNNVHFTAEGSEELANANYAVLSALITPSSN</sequence>
<evidence type="ECO:0000256" key="1">
    <source>
        <dbReference type="SAM" id="SignalP"/>
    </source>
</evidence>
<evidence type="ECO:0008006" key="4">
    <source>
        <dbReference type="Google" id="ProtNLM"/>
    </source>
</evidence>
<dbReference type="CDD" id="cd00229">
    <property type="entry name" value="SGNH_hydrolase"/>
    <property type="match status" value="1"/>
</dbReference>
<evidence type="ECO:0000313" key="3">
    <source>
        <dbReference type="Proteomes" id="UP000000925"/>
    </source>
</evidence>
<dbReference type="InterPro" id="IPR036514">
    <property type="entry name" value="SGNH_hydro_sf"/>
</dbReference>
<organism evidence="2 3">
    <name type="scientific">Coraliomargarita akajimensis (strain DSM 45221 / IAM 15411 / JCM 23193 / KCTC 12865 / 04OKA010-24)</name>
    <dbReference type="NCBI Taxonomy" id="583355"/>
    <lineage>
        <taxon>Bacteria</taxon>
        <taxon>Pseudomonadati</taxon>
        <taxon>Verrucomicrobiota</taxon>
        <taxon>Opitutia</taxon>
        <taxon>Puniceicoccales</taxon>
        <taxon>Coraliomargaritaceae</taxon>
        <taxon>Coraliomargarita</taxon>
    </lineage>
</organism>
<proteinExistence type="predicted"/>
<dbReference type="RefSeq" id="WP_013044592.1">
    <property type="nucleotide sequence ID" value="NC_014008.1"/>
</dbReference>
<feature type="chain" id="PRO_5003071709" description="SGNH hydrolase-type esterase domain-containing protein" evidence="1">
    <location>
        <begin position="24"/>
        <end position="420"/>
    </location>
</feature>
<keyword evidence="3" id="KW-1185">Reference proteome</keyword>
<gene>
    <name evidence="2" type="ordered locus">Caka_2857</name>
</gene>
<dbReference type="Gene3D" id="3.40.50.1110">
    <property type="entry name" value="SGNH hydrolase"/>
    <property type="match status" value="2"/>
</dbReference>
<dbReference type="HOGENOM" id="CLU_653307_0_0_0"/>
<evidence type="ECO:0000313" key="2">
    <source>
        <dbReference type="EMBL" id="ADE55870.1"/>
    </source>
</evidence>
<reference evidence="2 3" key="1">
    <citation type="journal article" date="2010" name="Stand. Genomic Sci.">
        <title>Complete genome sequence of Coraliomargarita akajimensis type strain (04OKA010-24).</title>
        <authorList>
            <person name="Mavromatis K."/>
            <person name="Abt B."/>
            <person name="Brambilla E."/>
            <person name="Lapidus A."/>
            <person name="Copeland A."/>
            <person name="Deshpande S."/>
            <person name="Nolan M."/>
            <person name="Lucas S."/>
            <person name="Tice H."/>
            <person name="Cheng J.F."/>
            <person name="Han C."/>
            <person name="Detter J.C."/>
            <person name="Woyke T."/>
            <person name="Goodwin L."/>
            <person name="Pitluck S."/>
            <person name="Held B."/>
            <person name="Brettin T."/>
            <person name="Tapia R."/>
            <person name="Ivanova N."/>
            <person name="Mikhailova N."/>
            <person name="Pati A."/>
            <person name="Liolios K."/>
            <person name="Chen A."/>
            <person name="Palaniappan K."/>
            <person name="Land M."/>
            <person name="Hauser L."/>
            <person name="Chang Y.J."/>
            <person name="Jeffries C.D."/>
            <person name="Rohde M."/>
            <person name="Goker M."/>
            <person name="Bristow J."/>
            <person name="Eisen J.A."/>
            <person name="Markowitz V."/>
            <person name="Hugenholtz P."/>
            <person name="Klenk H.P."/>
            <person name="Kyrpides N.C."/>
        </authorList>
    </citation>
    <scope>NUCLEOTIDE SEQUENCE [LARGE SCALE GENOMIC DNA]</scope>
    <source>
        <strain evidence="3">DSM 45221 / IAM 15411 / JCM 23193 / KCTC 12865</strain>
    </source>
</reference>
<dbReference type="SUPFAM" id="SSF52266">
    <property type="entry name" value="SGNH hydrolase"/>
    <property type="match status" value="2"/>
</dbReference>
<dbReference type="Proteomes" id="UP000000925">
    <property type="component" value="Chromosome"/>
</dbReference>
<dbReference type="OrthoDB" id="9763981at2"/>
<dbReference type="KEGG" id="caa:Caka_2857"/>
<keyword evidence="1" id="KW-0732">Signal</keyword>
<dbReference type="eggNOG" id="COG2755">
    <property type="taxonomic scope" value="Bacteria"/>
</dbReference>
<dbReference type="AlphaFoldDB" id="D5EQQ6"/>
<accession>D5EQQ6</accession>
<feature type="signal peptide" evidence="1">
    <location>
        <begin position="1"/>
        <end position="23"/>
    </location>
</feature>
<dbReference type="STRING" id="583355.Caka_2857"/>
<dbReference type="EMBL" id="CP001998">
    <property type="protein sequence ID" value="ADE55870.1"/>
    <property type="molecule type" value="Genomic_DNA"/>
</dbReference>
<protein>
    <recommendedName>
        <fullName evidence="4">SGNH hydrolase-type esterase domain-containing protein</fullName>
    </recommendedName>
</protein>
<name>D5EQQ6_CORAD</name>